<gene>
    <name evidence="2" type="ORF">M011DRAFT_479852</name>
</gene>
<keyword evidence="3" id="KW-1185">Reference proteome</keyword>
<evidence type="ECO:0000256" key="1">
    <source>
        <dbReference type="SAM" id="SignalP"/>
    </source>
</evidence>
<dbReference type="EMBL" id="MU006588">
    <property type="protein sequence ID" value="KAF2744552.1"/>
    <property type="molecule type" value="Genomic_DNA"/>
</dbReference>
<accession>A0A6A6V1Y1</accession>
<sequence>MKLSLLLTTLPPLLTLASPAPEPADVDGSISLDPRGAISRPQYCSIVGGSSKVSCRARWRTTSDVKHKLPRGNSYNFWCVYTGQCITVNGATNCGWHYLRDLDCWVNGHYTSSLCTKARLGGCGDFDLDGEYSARPFGKE</sequence>
<evidence type="ECO:0008006" key="4">
    <source>
        <dbReference type="Google" id="ProtNLM"/>
    </source>
</evidence>
<protein>
    <recommendedName>
        <fullName evidence="4">Cyanovirin-N domain-containing protein</fullName>
    </recommendedName>
</protein>
<keyword evidence="1" id="KW-0732">Signal</keyword>
<name>A0A6A6V1Y1_9PLEO</name>
<evidence type="ECO:0000313" key="3">
    <source>
        <dbReference type="Proteomes" id="UP000799440"/>
    </source>
</evidence>
<dbReference type="AlphaFoldDB" id="A0A6A6V1Y1"/>
<dbReference type="Proteomes" id="UP000799440">
    <property type="component" value="Unassembled WGS sequence"/>
</dbReference>
<feature type="chain" id="PRO_5025440717" description="Cyanovirin-N domain-containing protein" evidence="1">
    <location>
        <begin position="18"/>
        <end position="140"/>
    </location>
</feature>
<reference evidence="2" key="1">
    <citation type="journal article" date="2020" name="Stud. Mycol.">
        <title>101 Dothideomycetes genomes: a test case for predicting lifestyles and emergence of pathogens.</title>
        <authorList>
            <person name="Haridas S."/>
            <person name="Albert R."/>
            <person name="Binder M."/>
            <person name="Bloem J."/>
            <person name="Labutti K."/>
            <person name="Salamov A."/>
            <person name="Andreopoulos B."/>
            <person name="Baker S."/>
            <person name="Barry K."/>
            <person name="Bills G."/>
            <person name="Bluhm B."/>
            <person name="Cannon C."/>
            <person name="Castanera R."/>
            <person name="Culley D."/>
            <person name="Daum C."/>
            <person name="Ezra D."/>
            <person name="Gonzalez J."/>
            <person name="Henrissat B."/>
            <person name="Kuo A."/>
            <person name="Liang C."/>
            <person name="Lipzen A."/>
            <person name="Lutzoni F."/>
            <person name="Magnuson J."/>
            <person name="Mondo S."/>
            <person name="Nolan M."/>
            <person name="Ohm R."/>
            <person name="Pangilinan J."/>
            <person name="Park H.-J."/>
            <person name="Ramirez L."/>
            <person name="Alfaro M."/>
            <person name="Sun H."/>
            <person name="Tritt A."/>
            <person name="Yoshinaga Y."/>
            <person name="Zwiers L.-H."/>
            <person name="Turgeon B."/>
            <person name="Goodwin S."/>
            <person name="Spatafora J."/>
            <person name="Crous P."/>
            <person name="Grigoriev I."/>
        </authorList>
    </citation>
    <scope>NUCLEOTIDE SEQUENCE</scope>
    <source>
        <strain evidence="2">CBS 119925</strain>
    </source>
</reference>
<dbReference type="OrthoDB" id="2251794at2759"/>
<evidence type="ECO:0000313" key="2">
    <source>
        <dbReference type="EMBL" id="KAF2744552.1"/>
    </source>
</evidence>
<proteinExistence type="predicted"/>
<feature type="signal peptide" evidence="1">
    <location>
        <begin position="1"/>
        <end position="17"/>
    </location>
</feature>
<organism evidence="2 3">
    <name type="scientific">Sporormia fimetaria CBS 119925</name>
    <dbReference type="NCBI Taxonomy" id="1340428"/>
    <lineage>
        <taxon>Eukaryota</taxon>
        <taxon>Fungi</taxon>
        <taxon>Dikarya</taxon>
        <taxon>Ascomycota</taxon>
        <taxon>Pezizomycotina</taxon>
        <taxon>Dothideomycetes</taxon>
        <taxon>Pleosporomycetidae</taxon>
        <taxon>Pleosporales</taxon>
        <taxon>Sporormiaceae</taxon>
        <taxon>Sporormia</taxon>
    </lineage>
</organism>